<protein>
    <submittedName>
        <fullName evidence="1">Uncharacterized protein</fullName>
    </submittedName>
</protein>
<dbReference type="EMBL" id="SRLO01000217">
    <property type="protein sequence ID" value="TNN66544.1"/>
    <property type="molecule type" value="Genomic_DNA"/>
</dbReference>
<reference evidence="1 2" key="1">
    <citation type="submission" date="2019-03" db="EMBL/GenBank/DDBJ databases">
        <title>First draft genome of Liparis tanakae, snailfish: a comprehensive survey of snailfish specific genes.</title>
        <authorList>
            <person name="Kim W."/>
            <person name="Song I."/>
            <person name="Jeong J.-H."/>
            <person name="Kim D."/>
            <person name="Kim S."/>
            <person name="Ryu S."/>
            <person name="Song J.Y."/>
            <person name="Lee S.K."/>
        </authorList>
    </citation>
    <scope>NUCLEOTIDE SEQUENCE [LARGE SCALE GENOMIC DNA]</scope>
    <source>
        <tissue evidence="1">Muscle</tissue>
    </source>
</reference>
<keyword evidence="2" id="KW-1185">Reference proteome</keyword>
<organism evidence="1 2">
    <name type="scientific">Liparis tanakae</name>
    <name type="common">Tanaka's snailfish</name>
    <dbReference type="NCBI Taxonomy" id="230148"/>
    <lineage>
        <taxon>Eukaryota</taxon>
        <taxon>Metazoa</taxon>
        <taxon>Chordata</taxon>
        <taxon>Craniata</taxon>
        <taxon>Vertebrata</taxon>
        <taxon>Euteleostomi</taxon>
        <taxon>Actinopterygii</taxon>
        <taxon>Neopterygii</taxon>
        <taxon>Teleostei</taxon>
        <taxon>Neoteleostei</taxon>
        <taxon>Acanthomorphata</taxon>
        <taxon>Eupercaria</taxon>
        <taxon>Perciformes</taxon>
        <taxon>Cottioidei</taxon>
        <taxon>Cottales</taxon>
        <taxon>Liparidae</taxon>
        <taxon>Liparis</taxon>
    </lineage>
</organism>
<dbReference type="Proteomes" id="UP000314294">
    <property type="component" value="Unassembled WGS sequence"/>
</dbReference>
<evidence type="ECO:0000313" key="2">
    <source>
        <dbReference type="Proteomes" id="UP000314294"/>
    </source>
</evidence>
<proteinExistence type="predicted"/>
<sequence length="65" mass="7694">MDPLRHLRGYSGRTRRPTCLMMDFRRAIAMTVTHTDMSEPRKSQNCRTSYSMMQKTTMPGWSHAW</sequence>
<comment type="caution">
    <text evidence="1">The sequence shown here is derived from an EMBL/GenBank/DDBJ whole genome shotgun (WGS) entry which is preliminary data.</text>
</comment>
<gene>
    <name evidence="1" type="ORF">EYF80_023230</name>
</gene>
<dbReference type="AlphaFoldDB" id="A0A4Z2HNK5"/>
<name>A0A4Z2HNK5_9TELE</name>
<accession>A0A4Z2HNK5</accession>
<evidence type="ECO:0000313" key="1">
    <source>
        <dbReference type="EMBL" id="TNN66544.1"/>
    </source>
</evidence>